<dbReference type="Proteomes" id="UP000234681">
    <property type="component" value="Chromosome 2"/>
</dbReference>
<protein>
    <submittedName>
        <fullName evidence="1">RCG50952</fullName>
    </submittedName>
</protein>
<evidence type="ECO:0000313" key="1">
    <source>
        <dbReference type="EMBL" id="EDL75732.1"/>
    </source>
</evidence>
<sequence>MSSWLLPACWGTKEREQHLF</sequence>
<dbReference type="AlphaFoldDB" id="A6KGD3"/>
<reference evidence="1 2" key="1">
    <citation type="submission" date="2005-09" db="EMBL/GenBank/DDBJ databases">
        <authorList>
            <person name="Mural R.J."/>
            <person name="Li P.W."/>
            <person name="Adams M.D."/>
            <person name="Amanatides P.G."/>
            <person name="Baden-Tillson H."/>
            <person name="Barnstead M."/>
            <person name="Chin S.H."/>
            <person name="Dew I."/>
            <person name="Evans C.A."/>
            <person name="Ferriera S."/>
            <person name="Flanigan M."/>
            <person name="Fosler C."/>
            <person name="Glodek A."/>
            <person name="Gu Z."/>
            <person name="Holt R.A."/>
            <person name="Jennings D."/>
            <person name="Kraft C.L."/>
            <person name="Lu F."/>
            <person name="Nguyen T."/>
            <person name="Nusskern D.R."/>
            <person name="Pfannkoch C.M."/>
            <person name="Sitter C."/>
            <person name="Sutton G.G."/>
            <person name="Venter J.C."/>
            <person name="Wang Z."/>
            <person name="Woodage T."/>
            <person name="Zheng X.H."/>
            <person name="Zhong F."/>
        </authorList>
    </citation>
    <scope>NUCLEOTIDE SEQUENCE [LARGE SCALE GENOMIC DNA]</scope>
    <source>
        <strain>BN</strain>
        <strain evidence="2">Sprague-Dawley</strain>
    </source>
</reference>
<evidence type="ECO:0000313" key="2">
    <source>
        <dbReference type="Proteomes" id="UP000234681"/>
    </source>
</evidence>
<organism evidence="1 2">
    <name type="scientific">Rattus norvegicus</name>
    <name type="common">Rat</name>
    <dbReference type="NCBI Taxonomy" id="10116"/>
    <lineage>
        <taxon>Eukaryota</taxon>
        <taxon>Metazoa</taxon>
        <taxon>Chordata</taxon>
        <taxon>Craniata</taxon>
        <taxon>Vertebrata</taxon>
        <taxon>Euteleostomi</taxon>
        <taxon>Mammalia</taxon>
        <taxon>Eutheria</taxon>
        <taxon>Euarchontoglires</taxon>
        <taxon>Glires</taxon>
        <taxon>Rodentia</taxon>
        <taxon>Myomorpha</taxon>
        <taxon>Muroidea</taxon>
        <taxon>Muridae</taxon>
        <taxon>Murinae</taxon>
        <taxon>Rattus</taxon>
    </lineage>
</organism>
<proteinExistence type="predicted"/>
<dbReference type="EMBL" id="CH474048">
    <property type="protein sequence ID" value="EDL75732.1"/>
    <property type="molecule type" value="Genomic_DNA"/>
</dbReference>
<gene>
    <name evidence="1" type="ORF">rCG_50952</name>
</gene>
<accession>A6KGD3</accession>
<name>A6KGD3_RAT</name>